<reference evidence="3" key="1">
    <citation type="submission" date="2017-02" db="UniProtKB">
        <authorList>
            <consortium name="WormBaseParasite"/>
        </authorList>
    </citation>
    <scope>IDENTIFICATION</scope>
</reference>
<dbReference type="AlphaFoldDB" id="A0A0N4WI65"/>
<dbReference type="WBParaSite" id="HPLM_0001062801-mRNA-1">
    <property type="protein sequence ID" value="HPLM_0001062801-mRNA-1"/>
    <property type="gene ID" value="HPLM_0001062801"/>
</dbReference>
<evidence type="ECO:0000313" key="2">
    <source>
        <dbReference type="Proteomes" id="UP000268014"/>
    </source>
</evidence>
<evidence type="ECO:0000313" key="1">
    <source>
        <dbReference type="EMBL" id="VDO40657.1"/>
    </source>
</evidence>
<evidence type="ECO:0000313" key="3">
    <source>
        <dbReference type="WBParaSite" id="HPLM_0001062801-mRNA-1"/>
    </source>
</evidence>
<keyword evidence="2" id="KW-1185">Reference proteome</keyword>
<reference evidence="1 2" key="2">
    <citation type="submission" date="2018-11" db="EMBL/GenBank/DDBJ databases">
        <authorList>
            <consortium name="Pathogen Informatics"/>
        </authorList>
    </citation>
    <scope>NUCLEOTIDE SEQUENCE [LARGE SCALE GENOMIC DNA]</scope>
    <source>
        <strain evidence="1 2">MHpl1</strain>
    </source>
</reference>
<organism evidence="3">
    <name type="scientific">Haemonchus placei</name>
    <name type="common">Barber's pole worm</name>
    <dbReference type="NCBI Taxonomy" id="6290"/>
    <lineage>
        <taxon>Eukaryota</taxon>
        <taxon>Metazoa</taxon>
        <taxon>Ecdysozoa</taxon>
        <taxon>Nematoda</taxon>
        <taxon>Chromadorea</taxon>
        <taxon>Rhabditida</taxon>
        <taxon>Rhabditina</taxon>
        <taxon>Rhabditomorpha</taxon>
        <taxon>Strongyloidea</taxon>
        <taxon>Trichostrongylidae</taxon>
        <taxon>Haemonchus</taxon>
    </lineage>
</organism>
<proteinExistence type="predicted"/>
<protein>
    <submittedName>
        <fullName evidence="1 3">Uncharacterized protein</fullName>
    </submittedName>
</protein>
<sequence length="58" mass="6656">MSLSLSHKQVSSERWRSFQGFTDAPTAQIGAHRNLNVNPHHPGPIRYAQAFKFETLHR</sequence>
<name>A0A0N4WI65_HAEPC</name>
<dbReference type="EMBL" id="UZAF01017344">
    <property type="protein sequence ID" value="VDO40657.1"/>
    <property type="molecule type" value="Genomic_DNA"/>
</dbReference>
<gene>
    <name evidence="1" type="ORF">HPLM_LOCUS10620</name>
</gene>
<dbReference type="Proteomes" id="UP000268014">
    <property type="component" value="Unassembled WGS sequence"/>
</dbReference>
<accession>A0A0N4WI65</accession>